<proteinExistence type="predicted"/>
<dbReference type="GO" id="GO:0090694">
    <property type="term" value="C:Scc2-Scc4 cohesin loading complex"/>
    <property type="evidence" value="ECO:0007669"/>
    <property type="project" value="TreeGrafter"/>
</dbReference>
<dbReference type="Gene3D" id="1.25.10.10">
    <property type="entry name" value="Leucine-rich Repeat Variant"/>
    <property type="match status" value="1"/>
</dbReference>
<accession>A0A816W4V8</accession>
<dbReference type="GO" id="GO:0071169">
    <property type="term" value="P:establishment of protein localization to chromatin"/>
    <property type="evidence" value="ECO:0007669"/>
    <property type="project" value="TreeGrafter"/>
</dbReference>
<dbReference type="PANTHER" id="PTHR21704:SF18">
    <property type="entry name" value="NIPPED-B-LIKE PROTEIN"/>
    <property type="match status" value="1"/>
</dbReference>
<dbReference type="EMBL" id="CAJNRG010011054">
    <property type="protein sequence ID" value="CAF2128528.1"/>
    <property type="molecule type" value="Genomic_DNA"/>
</dbReference>
<dbReference type="InterPro" id="IPR026003">
    <property type="entry name" value="Cohesin_HEAT"/>
</dbReference>
<sequence>KITILKMLSLPITIRKQQRYTLDIDYDDVCLLMRYLTSNRPFLKTFDVYLKQLAAVFQSEAGTNIRSKAMKCLCTVVEADPTILARNDIKSCVKVGLTDKSVSVREAAIDLIGRYIVHKQLLILQYYDVLCERSIDTGKNHEIHC</sequence>
<dbReference type="Proteomes" id="UP000663887">
    <property type="component" value="Unassembled WGS sequence"/>
</dbReference>
<dbReference type="PANTHER" id="PTHR21704">
    <property type="entry name" value="NIPPED-B-LIKE PROTEIN DELANGIN SCC2-RELATED"/>
    <property type="match status" value="1"/>
</dbReference>
<reference evidence="1" key="1">
    <citation type="submission" date="2021-02" db="EMBL/GenBank/DDBJ databases">
        <authorList>
            <person name="Nowell W R."/>
        </authorList>
    </citation>
    <scope>NUCLEOTIDE SEQUENCE</scope>
</reference>
<dbReference type="Pfam" id="PF12765">
    <property type="entry name" value="Cohesin_HEAT"/>
    <property type="match status" value="1"/>
</dbReference>
<dbReference type="GO" id="GO:0010468">
    <property type="term" value="P:regulation of gene expression"/>
    <property type="evidence" value="ECO:0007669"/>
    <property type="project" value="InterPro"/>
</dbReference>
<protein>
    <submittedName>
        <fullName evidence="1">Uncharacterized protein</fullName>
    </submittedName>
</protein>
<dbReference type="GO" id="GO:0061775">
    <property type="term" value="F:cohesin loader activity"/>
    <property type="evidence" value="ECO:0007669"/>
    <property type="project" value="InterPro"/>
</dbReference>
<dbReference type="GO" id="GO:0034087">
    <property type="term" value="P:establishment of mitotic sister chromatid cohesion"/>
    <property type="evidence" value="ECO:0007669"/>
    <property type="project" value="TreeGrafter"/>
</dbReference>
<evidence type="ECO:0000313" key="1">
    <source>
        <dbReference type="EMBL" id="CAF2128528.1"/>
    </source>
</evidence>
<dbReference type="GO" id="GO:1990414">
    <property type="term" value="P:replication-born double-strand break repair via sister chromatid exchange"/>
    <property type="evidence" value="ECO:0007669"/>
    <property type="project" value="TreeGrafter"/>
</dbReference>
<comment type="caution">
    <text evidence="1">The sequence shown here is derived from an EMBL/GenBank/DDBJ whole genome shotgun (WGS) entry which is preliminary data.</text>
</comment>
<dbReference type="InterPro" id="IPR016024">
    <property type="entry name" value="ARM-type_fold"/>
</dbReference>
<evidence type="ECO:0000313" key="2">
    <source>
        <dbReference type="Proteomes" id="UP000663887"/>
    </source>
</evidence>
<dbReference type="GO" id="GO:0140588">
    <property type="term" value="P:chromatin looping"/>
    <property type="evidence" value="ECO:0007669"/>
    <property type="project" value="InterPro"/>
</dbReference>
<feature type="non-terminal residue" evidence="1">
    <location>
        <position position="1"/>
    </location>
</feature>
<dbReference type="SUPFAM" id="SSF48371">
    <property type="entry name" value="ARM repeat"/>
    <property type="match status" value="1"/>
</dbReference>
<gene>
    <name evidence="1" type="ORF">XDN619_LOCUS24258</name>
</gene>
<dbReference type="InterPro" id="IPR011989">
    <property type="entry name" value="ARM-like"/>
</dbReference>
<organism evidence="1 2">
    <name type="scientific">Rotaria magnacalcarata</name>
    <dbReference type="NCBI Taxonomy" id="392030"/>
    <lineage>
        <taxon>Eukaryota</taxon>
        <taxon>Metazoa</taxon>
        <taxon>Spiralia</taxon>
        <taxon>Gnathifera</taxon>
        <taxon>Rotifera</taxon>
        <taxon>Eurotatoria</taxon>
        <taxon>Bdelloidea</taxon>
        <taxon>Philodinida</taxon>
        <taxon>Philodinidae</taxon>
        <taxon>Rotaria</taxon>
    </lineage>
</organism>
<dbReference type="GO" id="GO:0003682">
    <property type="term" value="F:chromatin binding"/>
    <property type="evidence" value="ECO:0007669"/>
    <property type="project" value="TreeGrafter"/>
</dbReference>
<dbReference type="AlphaFoldDB" id="A0A816W4V8"/>
<dbReference type="InterPro" id="IPR033031">
    <property type="entry name" value="Scc2/Nipped-B"/>
</dbReference>
<name>A0A816W4V8_9BILA</name>